<feature type="binding site" evidence="6">
    <location>
        <begin position="96"/>
        <end position="99"/>
    </location>
    <ligand>
        <name>FMN</name>
        <dbReference type="ChEBI" id="CHEBI:58210"/>
    </ligand>
</feature>
<proteinExistence type="inferred from homology"/>
<feature type="binding site" evidence="6">
    <location>
        <begin position="16"/>
        <end position="18"/>
    </location>
    <ligand>
        <name>FMN</name>
        <dbReference type="ChEBI" id="CHEBI:58210"/>
    </ligand>
</feature>
<dbReference type="EC" id="1.6.5.-" evidence="6"/>
<dbReference type="eggNOG" id="COG1182">
    <property type="taxonomic scope" value="Bacteria"/>
</dbReference>
<reference evidence="11 15" key="4">
    <citation type="submission" date="2017-08" db="EMBL/GenBank/DDBJ databases">
        <authorList>
            <person name="Feschi L."/>
            <person name="Jeukens J."/>
            <person name="Emond-Rheault J.-G."/>
            <person name="Kukavica-Ibrulj I."/>
            <person name="Boyle B."/>
            <person name="Levesque R.C."/>
        </authorList>
    </citation>
    <scope>NUCLEOTIDE SEQUENCE [LARGE SCALE GENOMIC DNA]</scope>
    <source>
        <strain evidence="11 15">PA-W36</strain>
    </source>
</reference>
<protein>
    <recommendedName>
        <fullName evidence="6">FMN dependent NADH:quinone oxidoreductase</fullName>
        <ecNumber evidence="6">1.6.5.-</ecNumber>
    </recommendedName>
    <alternativeName>
        <fullName evidence="6">Azo-dye reductase</fullName>
    </alternativeName>
    <alternativeName>
        <fullName evidence="6">FMN-dependent NADH-azo compound oxidoreductase</fullName>
    </alternativeName>
    <alternativeName>
        <fullName evidence="6">FMN-dependent NADH-azoreductase</fullName>
        <ecNumber evidence="6">1.7.1.17</ecNumber>
    </alternativeName>
</protein>
<organism evidence="8 12">
    <name type="scientific">Pseudomonas aeruginosa</name>
    <dbReference type="NCBI Taxonomy" id="287"/>
    <lineage>
        <taxon>Bacteria</taxon>
        <taxon>Pseudomonadati</taxon>
        <taxon>Pseudomonadota</taxon>
        <taxon>Gammaproteobacteria</taxon>
        <taxon>Pseudomonadales</taxon>
        <taxon>Pseudomonadaceae</taxon>
        <taxon>Pseudomonas</taxon>
    </lineage>
</organism>
<comment type="function">
    <text evidence="6">Also exhibits azoreductase activity. Catalyzes the reductive cleavage of the azo bond in aromatic azo compounds to the corresponding amines.</text>
</comment>
<dbReference type="PANTHER" id="PTHR43741">
    <property type="entry name" value="FMN-DEPENDENT NADH-AZOREDUCTASE 1"/>
    <property type="match status" value="1"/>
</dbReference>
<dbReference type="EMBL" id="NSNE01000024">
    <property type="protein sequence ID" value="RPM05664.1"/>
    <property type="molecule type" value="Genomic_DNA"/>
</dbReference>
<dbReference type="SUPFAM" id="SSF52218">
    <property type="entry name" value="Flavoproteins"/>
    <property type="match status" value="1"/>
</dbReference>
<dbReference type="InterPro" id="IPR003680">
    <property type="entry name" value="Flavodoxin_fold"/>
</dbReference>
<comment type="cofactor">
    <cofactor evidence="6">
        <name>FMN</name>
        <dbReference type="ChEBI" id="CHEBI:58210"/>
    </cofactor>
    <text evidence="6">Binds 1 FMN per subunit.</text>
</comment>
<evidence type="ECO:0000256" key="3">
    <source>
        <dbReference type="ARBA" id="ARBA00023002"/>
    </source>
</evidence>
<feature type="binding site" evidence="6">
    <location>
        <position position="10"/>
    </location>
    <ligand>
        <name>FMN</name>
        <dbReference type="ChEBI" id="CHEBI:58210"/>
    </ligand>
</feature>
<keyword evidence="1 6" id="KW-0285">Flavoprotein</keyword>
<evidence type="ECO:0000256" key="5">
    <source>
        <dbReference type="ARBA" id="ARBA00048542"/>
    </source>
</evidence>
<evidence type="ECO:0000313" key="15">
    <source>
        <dbReference type="Proteomes" id="UP000284767"/>
    </source>
</evidence>
<name>A0A073A4F2_PSEAI</name>
<dbReference type="Proteomes" id="UP000253594">
    <property type="component" value="Unassembled WGS sequence"/>
</dbReference>
<evidence type="ECO:0000313" key="10">
    <source>
        <dbReference type="EMBL" id="RCI74794.1"/>
    </source>
</evidence>
<evidence type="ECO:0000313" key="13">
    <source>
        <dbReference type="Proteomes" id="UP000194857"/>
    </source>
</evidence>
<dbReference type="Proteomes" id="UP000045039">
    <property type="component" value="Unassembled WGS sequence"/>
</dbReference>
<evidence type="ECO:0000313" key="11">
    <source>
        <dbReference type="EMBL" id="RPM05664.1"/>
    </source>
</evidence>
<sequence length="213" mass="23898">MSRVLVIESSARQRGSVSRLLTAEFISHWKIAHPADRFQVRDLAREPLPHLDELLLGAWTTPCDGHSAAERRALERSNRLTEELRMADVLVLAAPMYNFAIPSSLKSWFDHVLRAGLTFRYAEQGPEGLLQGKRAFVLTARGGIYAGGGLDHQEPYLRQVLGFVGIHDVTFIHAEGMNMGPEFREKGLARARERMRQALETDTSLCVPLPTLR</sequence>
<comment type="subunit">
    <text evidence="6">Homodimer.</text>
</comment>
<dbReference type="RefSeq" id="WP_003114814.1">
    <property type="nucleotide sequence ID" value="NZ_AP014839.1"/>
</dbReference>
<reference evidence="8" key="1">
    <citation type="submission" date="2015-06" db="EMBL/GenBank/DDBJ databases">
        <authorList>
            <person name="Radhakrishnan R."/>
            <person name="Underwood A."/>
            <person name="Al-Shahib A."/>
        </authorList>
    </citation>
    <scope>NUCLEOTIDE SEQUENCE</scope>
    <source>
        <strain evidence="8">P19_London_7_VIM_2_05_10</strain>
    </source>
</reference>
<evidence type="ECO:0000256" key="4">
    <source>
        <dbReference type="ARBA" id="ARBA00023027"/>
    </source>
</evidence>
<accession>A0A073A4F2</accession>
<accession>A0A1S1C7Z1</accession>
<gene>
    <name evidence="8" type="primary">azoR_1</name>
    <name evidence="6" type="synonym">azoR</name>
    <name evidence="9" type="ORF">CAZ10_22585</name>
    <name evidence="10" type="ORF">DT376_11080</name>
    <name evidence="11" type="ORF">IPC1295_29120</name>
    <name evidence="8" type="ORF">PAERUG_P19_London_7_VIM_2_05_10_05391</name>
</gene>
<comment type="caution">
    <text evidence="6">Lacks conserved residue(s) required for the propagation of feature annotation.</text>
</comment>
<dbReference type="InterPro" id="IPR029039">
    <property type="entry name" value="Flavoprotein-like_sf"/>
</dbReference>
<comment type="catalytic activity">
    <reaction evidence="5">
        <text>N,N-dimethyl-1,4-phenylenediamine + anthranilate + 2 NAD(+) = 2-(4-dimethylaminophenyl)diazenylbenzoate + 2 NADH + 2 H(+)</text>
        <dbReference type="Rhea" id="RHEA:55872"/>
        <dbReference type="ChEBI" id="CHEBI:15378"/>
        <dbReference type="ChEBI" id="CHEBI:15783"/>
        <dbReference type="ChEBI" id="CHEBI:16567"/>
        <dbReference type="ChEBI" id="CHEBI:57540"/>
        <dbReference type="ChEBI" id="CHEBI:57945"/>
        <dbReference type="ChEBI" id="CHEBI:71579"/>
        <dbReference type="EC" id="1.7.1.17"/>
    </reaction>
    <physiologicalReaction direction="right-to-left" evidence="5">
        <dbReference type="Rhea" id="RHEA:55874"/>
    </physiologicalReaction>
</comment>
<dbReference type="GO" id="GO:0009055">
    <property type="term" value="F:electron transfer activity"/>
    <property type="evidence" value="ECO:0007669"/>
    <property type="project" value="UniProtKB-UniRule"/>
</dbReference>
<reference evidence="9 13" key="3">
    <citation type="submission" date="2017-05" db="EMBL/GenBank/DDBJ databases">
        <authorList>
            <person name="Song R."/>
            <person name="Chenine A.L."/>
            <person name="Ruprecht R.M."/>
        </authorList>
    </citation>
    <scope>NUCLEOTIDE SEQUENCE [LARGE SCALE GENOMIC DNA]</scope>
    <source>
        <strain evidence="9 13">S567_C10_BS</strain>
    </source>
</reference>
<dbReference type="Pfam" id="PF02525">
    <property type="entry name" value="Flavodoxin_2"/>
    <property type="match status" value="1"/>
</dbReference>
<feature type="domain" description="Flavodoxin-like fold" evidence="7">
    <location>
        <begin position="3"/>
        <end position="198"/>
    </location>
</feature>
<dbReference type="SMR" id="A0A073A4F2"/>
<evidence type="ECO:0000313" key="9">
    <source>
        <dbReference type="EMBL" id="OTI58996.1"/>
    </source>
</evidence>
<comment type="caution">
    <text evidence="8">The sequence shown here is derived from an EMBL/GenBank/DDBJ whole genome shotgun (WGS) entry which is preliminary data.</text>
</comment>
<comment type="function">
    <text evidence="6">Quinone reductase that provides resistance to thiol-specific stress caused by electrophilic quinones.</text>
</comment>
<keyword evidence="4 6" id="KW-0520">NAD</keyword>
<comment type="similarity">
    <text evidence="6">Belongs to the azoreductase type 1 family.</text>
</comment>
<dbReference type="Gene3D" id="3.40.50.360">
    <property type="match status" value="1"/>
</dbReference>
<comment type="catalytic activity">
    <reaction evidence="6">
        <text>2 a quinone + NADH + H(+) = 2 a 1,4-benzosemiquinone + NAD(+)</text>
        <dbReference type="Rhea" id="RHEA:65952"/>
        <dbReference type="ChEBI" id="CHEBI:15378"/>
        <dbReference type="ChEBI" id="CHEBI:57540"/>
        <dbReference type="ChEBI" id="CHEBI:57945"/>
        <dbReference type="ChEBI" id="CHEBI:132124"/>
        <dbReference type="ChEBI" id="CHEBI:134225"/>
    </reaction>
</comment>
<evidence type="ECO:0000313" key="8">
    <source>
        <dbReference type="EMBL" id="CRP73568.1"/>
    </source>
</evidence>
<dbReference type="GO" id="GO:0010181">
    <property type="term" value="F:FMN binding"/>
    <property type="evidence" value="ECO:0007669"/>
    <property type="project" value="UniProtKB-UniRule"/>
</dbReference>
<dbReference type="AlphaFoldDB" id="A0A073A4F2"/>
<reference evidence="11 15" key="6">
    <citation type="submission" date="2019-01" db="EMBL/GenBank/DDBJ databases">
        <title>The Pseudomonas aeruginosa pan-genome provides new insights on its population structure, horizontal gene transfer and pathogenicity.</title>
        <authorList>
            <person name="Freschi L."/>
            <person name="Vincent A.T."/>
            <person name="Jeukens J."/>
            <person name="Emond-Rheault J.-G."/>
            <person name="Kukavica-Ibrulj I."/>
            <person name="Dupont M.-J."/>
            <person name="Charette S.J."/>
            <person name="Boyle B."/>
            <person name="Levesque R.C."/>
        </authorList>
    </citation>
    <scope>NUCLEOTIDE SEQUENCE [LARGE SCALE GENOMIC DNA]</scope>
    <source>
        <strain evidence="11 15">PA-W36</strain>
    </source>
</reference>
<evidence type="ECO:0000256" key="1">
    <source>
        <dbReference type="ARBA" id="ARBA00022630"/>
    </source>
</evidence>
<dbReference type="EMBL" id="QORE01000293">
    <property type="protein sequence ID" value="RCI74794.1"/>
    <property type="molecule type" value="Genomic_DNA"/>
</dbReference>
<dbReference type="InterPro" id="IPR023048">
    <property type="entry name" value="NADH:quinone_OxRdtase_FMN_depd"/>
</dbReference>
<evidence type="ECO:0000313" key="14">
    <source>
        <dbReference type="Proteomes" id="UP000253594"/>
    </source>
</evidence>
<dbReference type="InterPro" id="IPR050104">
    <property type="entry name" value="FMN-dep_NADH:Q_OxRdtase_AzoR1"/>
</dbReference>
<evidence type="ECO:0000256" key="6">
    <source>
        <dbReference type="HAMAP-Rule" id="MF_01216"/>
    </source>
</evidence>
<dbReference type="GO" id="GO:0016655">
    <property type="term" value="F:oxidoreductase activity, acting on NAD(P)H, quinone or similar compound as acceptor"/>
    <property type="evidence" value="ECO:0007669"/>
    <property type="project" value="InterPro"/>
</dbReference>
<evidence type="ECO:0000259" key="7">
    <source>
        <dbReference type="Pfam" id="PF02525"/>
    </source>
</evidence>
<dbReference type="EMBL" id="NFFZ01000012">
    <property type="protein sequence ID" value="OTI58996.1"/>
    <property type="molecule type" value="Genomic_DNA"/>
</dbReference>
<dbReference type="EMBL" id="CVVU01000239">
    <property type="protein sequence ID" value="CRP73568.1"/>
    <property type="molecule type" value="Genomic_DNA"/>
</dbReference>
<keyword evidence="3 6" id="KW-0560">Oxidoreductase</keyword>
<dbReference type="GO" id="GO:0016652">
    <property type="term" value="F:oxidoreductase activity, acting on NAD(P)H as acceptor"/>
    <property type="evidence" value="ECO:0007669"/>
    <property type="project" value="UniProtKB-UniRule"/>
</dbReference>
<reference evidence="12" key="2">
    <citation type="submission" date="2015-06" db="EMBL/GenBank/DDBJ databases">
        <authorList>
            <person name="Radhakrishnan Rajesh"/>
            <person name="Underwood Anthony"/>
            <person name="Al-Shahib Ali"/>
        </authorList>
    </citation>
    <scope>NUCLEOTIDE SEQUENCE [LARGE SCALE GENOMIC DNA]</scope>
    <source>
        <strain evidence="12">P19_London_7_VIM_2_05_10</strain>
    </source>
</reference>
<dbReference type="OMA" id="FIARPRV"/>
<dbReference type="Proteomes" id="UP000194857">
    <property type="component" value="Unassembled WGS sequence"/>
</dbReference>
<dbReference type="EC" id="1.7.1.17" evidence="6"/>
<dbReference type="PANTHER" id="PTHR43741:SF2">
    <property type="entry name" value="FMN-DEPENDENT NADH:QUINONE OXIDOREDUCTASE"/>
    <property type="match status" value="1"/>
</dbReference>
<evidence type="ECO:0000256" key="2">
    <source>
        <dbReference type="ARBA" id="ARBA00022643"/>
    </source>
</evidence>
<dbReference type="Proteomes" id="UP000284767">
    <property type="component" value="Unassembled WGS sequence"/>
</dbReference>
<evidence type="ECO:0000313" key="12">
    <source>
        <dbReference type="Proteomes" id="UP000045039"/>
    </source>
</evidence>
<dbReference type="HAMAP" id="MF_01216">
    <property type="entry name" value="Azoreductase_type1"/>
    <property type="match status" value="1"/>
</dbReference>
<keyword evidence="2 6" id="KW-0288">FMN</keyword>
<reference evidence="10 14" key="5">
    <citation type="submission" date="2018-07" db="EMBL/GenBank/DDBJ databases">
        <title>Mechanisms of high-level aminoglycoside resistance among Gram-negative pathogens in Brazil.</title>
        <authorList>
            <person name="Ballaben A.S."/>
            <person name="Darini A.L.C."/>
            <person name="Doi Y."/>
        </authorList>
    </citation>
    <scope>NUCLEOTIDE SEQUENCE [LARGE SCALE GENOMIC DNA]</scope>
    <source>
        <strain evidence="10 14">B2-305</strain>
    </source>
</reference>